<dbReference type="Proteomes" id="UP000676246">
    <property type="component" value="Unassembled WGS sequence"/>
</dbReference>
<dbReference type="InterPro" id="IPR021549">
    <property type="entry name" value="DUF2894"/>
</dbReference>
<dbReference type="Pfam" id="PF11445">
    <property type="entry name" value="DUF2894"/>
    <property type="match status" value="1"/>
</dbReference>
<accession>A0A940YJS3</accession>
<evidence type="ECO:0000313" key="2">
    <source>
        <dbReference type="Proteomes" id="UP000676246"/>
    </source>
</evidence>
<dbReference type="EMBL" id="JAGQDD010000007">
    <property type="protein sequence ID" value="MBQ0931154.1"/>
    <property type="molecule type" value="Genomic_DNA"/>
</dbReference>
<proteinExistence type="predicted"/>
<keyword evidence="2" id="KW-1185">Reference proteome</keyword>
<sequence>MSEGATDLVRQRLIDGLLRRAERLDPAARALVEARIAVLRAAPPLPALPPRSPTLRSPGPLAALRARLDGDEAASAVAPGAASAPAELKTVRRYRRTWTRLGAEQRLVQALAEVPPQAGPLNTPRLLHQALCLMRDTAPEYLQHLATQLEALLWLEQAGGLGSTPRPRGSGASRR</sequence>
<dbReference type="RefSeq" id="WP_210854139.1">
    <property type="nucleotide sequence ID" value="NZ_JAGQDD010000007.1"/>
</dbReference>
<reference evidence="1 2" key="1">
    <citation type="submission" date="2021-04" db="EMBL/GenBank/DDBJ databases">
        <title>The genome sequence of Ideonella sp. 3Y2.</title>
        <authorList>
            <person name="Liu Y."/>
        </authorList>
    </citation>
    <scope>NUCLEOTIDE SEQUENCE [LARGE SCALE GENOMIC DNA]</scope>
    <source>
        <strain evidence="1 2">3Y2</strain>
    </source>
</reference>
<organism evidence="1 2">
    <name type="scientific">Ideonella alba</name>
    <dbReference type="NCBI Taxonomy" id="2824118"/>
    <lineage>
        <taxon>Bacteria</taxon>
        <taxon>Pseudomonadati</taxon>
        <taxon>Pseudomonadota</taxon>
        <taxon>Betaproteobacteria</taxon>
        <taxon>Burkholderiales</taxon>
        <taxon>Sphaerotilaceae</taxon>
        <taxon>Ideonella</taxon>
    </lineage>
</organism>
<protein>
    <submittedName>
        <fullName evidence="1">DUF2894 domain-containing protein</fullName>
    </submittedName>
</protein>
<evidence type="ECO:0000313" key="1">
    <source>
        <dbReference type="EMBL" id="MBQ0931154.1"/>
    </source>
</evidence>
<dbReference type="AlphaFoldDB" id="A0A940YJS3"/>
<gene>
    <name evidence="1" type="ORF">KAK03_11715</name>
</gene>
<name>A0A940YJS3_9BURK</name>
<comment type="caution">
    <text evidence="1">The sequence shown here is derived from an EMBL/GenBank/DDBJ whole genome shotgun (WGS) entry which is preliminary data.</text>
</comment>